<sequence length="139" mass="15807">MTKPKTSFWIISVVALLWNLMGVNQYLLMAFKSDSVRSGLTPERLALLDATPSWSTAAFAIAVFAATIGCIALLIRKKIAYSFFVISFLGIIVQNIDAFMRFKIREFNSFELVMTIMIPVIGLFLIWYSKNAIKKEWLK</sequence>
<evidence type="ECO:0000256" key="1">
    <source>
        <dbReference type="SAM" id="Phobius"/>
    </source>
</evidence>
<keyword evidence="3" id="KW-1185">Reference proteome</keyword>
<dbReference type="EMBL" id="VEVQ02000003">
    <property type="protein sequence ID" value="NHN25221.1"/>
    <property type="molecule type" value="Genomic_DNA"/>
</dbReference>
<name>A0ABX0INQ2_9FLAO</name>
<evidence type="ECO:0000313" key="3">
    <source>
        <dbReference type="Proteomes" id="UP000817854"/>
    </source>
</evidence>
<organism evidence="2 3">
    <name type="scientific">Flavobacterium jejuense</name>
    <dbReference type="NCBI Taxonomy" id="1544455"/>
    <lineage>
        <taxon>Bacteria</taxon>
        <taxon>Pseudomonadati</taxon>
        <taxon>Bacteroidota</taxon>
        <taxon>Flavobacteriia</taxon>
        <taxon>Flavobacteriales</taxon>
        <taxon>Flavobacteriaceae</taxon>
        <taxon>Flavobacterium</taxon>
    </lineage>
</organism>
<feature type="transmembrane region" description="Helical" evidence="1">
    <location>
        <begin position="112"/>
        <end position="129"/>
    </location>
</feature>
<reference evidence="3" key="1">
    <citation type="submission" date="2019-05" db="EMBL/GenBank/DDBJ databases">
        <title>Flavobacterium profundi sp. nov., isolated from a deep-sea seamount.</title>
        <authorList>
            <person name="Zhang D.-C."/>
        </authorList>
    </citation>
    <scope>NUCLEOTIDE SEQUENCE [LARGE SCALE GENOMIC DNA]</scope>
    <source>
        <strain evidence="3">EC11</strain>
    </source>
</reference>
<keyword evidence="1" id="KW-0812">Transmembrane</keyword>
<accession>A0ABX0INQ2</accession>
<feature type="transmembrane region" description="Helical" evidence="1">
    <location>
        <begin position="54"/>
        <end position="74"/>
    </location>
</feature>
<keyword evidence="1" id="KW-1133">Transmembrane helix</keyword>
<dbReference type="RefSeq" id="WP_140961172.1">
    <property type="nucleotide sequence ID" value="NZ_VEVQ02000003.1"/>
</dbReference>
<feature type="transmembrane region" description="Helical" evidence="1">
    <location>
        <begin position="81"/>
        <end position="100"/>
    </location>
</feature>
<proteinExistence type="predicted"/>
<keyword evidence="1" id="KW-0472">Membrane</keyword>
<dbReference type="Proteomes" id="UP000817854">
    <property type="component" value="Unassembled WGS sequence"/>
</dbReference>
<protein>
    <recommendedName>
        <fullName evidence="4">Sugar transporter</fullName>
    </recommendedName>
</protein>
<evidence type="ECO:0000313" key="2">
    <source>
        <dbReference type="EMBL" id="NHN25221.1"/>
    </source>
</evidence>
<reference evidence="2 3" key="2">
    <citation type="submission" date="2020-02" db="EMBL/GenBank/DDBJ databases">
        <title>Flavobacterium profundi sp. nov., isolated from a deep-sea seamount.</title>
        <authorList>
            <person name="Zhang D.-C."/>
        </authorList>
    </citation>
    <scope>NUCLEOTIDE SEQUENCE [LARGE SCALE GENOMIC DNA]</scope>
    <source>
        <strain evidence="2 3">EC11</strain>
    </source>
</reference>
<evidence type="ECO:0008006" key="4">
    <source>
        <dbReference type="Google" id="ProtNLM"/>
    </source>
</evidence>
<comment type="caution">
    <text evidence="2">The sequence shown here is derived from an EMBL/GenBank/DDBJ whole genome shotgun (WGS) entry which is preliminary data.</text>
</comment>
<gene>
    <name evidence="2" type="ORF">FIA58_005970</name>
</gene>